<dbReference type="EMBL" id="AP027272">
    <property type="protein sequence ID" value="BDX04930.1"/>
    <property type="molecule type" value="Genomic_DNA"/>
</dbReference>
<dbReference type="CDD" id="cd07989">
    <property type="entry name" value="LPLAT_AGPAT-like"/>
    <property type="match status" value="1"/>
</dbReference>
<evidence type="ECO:0000256" key="9">
    <source>
        <dbReference type="RuleBase" id="RU361267"/>
    </source>
</evidence>
<keyword evidence="10" id="KW-0472">Membrane</keyword>
<evidence type="ECO:0000256" key="7">
    <source>
        <dbReference type="ARBA" id="ARBA00022679"/>
    </source>
</evidence>
<dbReference type="EC" id="2.3.1.51" evidence="5 9"/>
<keyword evidence="9" id="KW-0594">Phospholipid biosynthesis</keyword>
<comment type="pathway">
    <text evidence="2">Phospholipid metabolism; CDP-diacylglycerol biosynthesis; CDP-diacylglycerol from sn-glycerol 3-phosphate: step 2/3.</text>
</comment>
<dbReference type="GO" id="GO:0003841">
    <property type="term" value="F:1-acylglycerol-3-phosphate O-acyltransferase activity"/>
    <property type="evidence" value="ECO:0007669"/>
    <property type="project" value="UniProtKB-UniRule"/>
</dbReference>
<dbReference type="NCBIfam" id="TIGR00530">
    <property type="entry name" value="AGP_acyltrn"/>
    <property type="match status" value="1"/>
</dbReference>
<organism evidence="12 13">
    <name type="scientific">Planctobacterium marinum</name>
    <dbReference type="NCBI Taxonomy" id="1631968"/>
    <lineage>
        <taxon>Bacteria</taxon>
        <taxon>Pseudomonadati</taxon>
        <taxon>Pseudomonadota</taxon>
        <taxon>Gammaproteobacteria</taxon>
        <taxon>Alteromonadales</taxon>
        <taxon>Alteromonadaceae</taxon>
        <taxon>Planctobacterium</taxon>
    </lineage>
</organism>
<gene>
    <name evidence="12" type="primary">plsC</name>
    <name evidence="12" type="ORF">MACH26_04510</name>
</gene>
<evidence type="ECO:0000313" key="13">
    <source>
        <dbReference type="Proteomes" id="UP001333710"/>
    </source>
</evidence>
<dbReference type="Proteomes" id="UP001333710">
    <property type="component" value="Chromosome"/>
</dbReference>
<evidence type="ECO:0000256" key="6">
    <source>
        <dbReference type="ARBA" id="ARBA00016139"/>
    </source>
</evidence>
<evidence type="ECO:0000259" key="11">
    <source>
        <dbReference type="SMART" id="SM00563"/>
    </source>
</evidence>
<evidence type="ECO:0000313" key="12">
    <source>
        <dbReference type="EMBL" id="BDX04930.1"/>
    </source>
</evidence>
<dbReference type="GO" id="GO:0005886">
    <property type="term" value="C:plasma membrane"/>
    <property type="evidence" value="ECO:0007669"/>
    <property type="project" value="TreeGrafter"/>
</dbReference>
<dbReference type="GO" id="GO:0006654">
    <property type="term" value="P:phosphatidic acid biosynthetic process"/>
    <property type="evidence" value="ECO:0007669"/>
    <property type="project" value="TreeGrafter"/>
</dbReference>
<sequence length="247" mass="27827">MNELELKLLAILRIIAMFVSFLIINAILFVVCLLRPMHRNNVHICGKFYSSMSRILGLKIVVKGMENVPDEPCVFIANHQNSYDLMTICKAVAPGTVSVGKKSLVLIPVFGWLYWLSGNVLIDRKNASRAADTLSSTIAKIKKRGISVWFFPEGTRSYGRGLLPFKTGAFRIANAVDMPIVRVCASNLIDKIKLNRWDNGTLIIHVSEPMKMDDSKGIKEWSVLFREKMLEDFEQVNSEVAQLPKAR</sequence>
<comment type="catalytic activity">
    <reaction evidence="1 9">
        <text>a 1-acyl-sn-glycero-3-phosphate + an acyl-CoA = a 1,2-diacyl-sn-glycero-3-phosphate + CoA</text>
        <dbReference type="Rhea" id="RHEA:19709"/>
        <dbReference type="ChEBI" id="CHEBI:57287"/>
        <dbReference type="ChEBI" id="CHEBI:57970"/>
        <dbReference type="ChEBI" id="CHEBI:58342"/>
        <dbReference type="ChEBI" id="CHEBI:58608"/>
        <dbReference type="EC" id="2.3.1.51"/>
    </reaction>
</comment>
<evidence type="ECO:0000256" key="2">
    <source>
        <dbReference type="ARBA" id="ARBA00004728"/>
    </source>
</evidence>
<dbReference type="PANTHER" id="PTHR10434">
    <property type="entry name" value="1-ACYL-SN-GLYCEROL-3-PHOSPHATE ACYLTRANSFERASE"/>
    <property type="match status" value="1"/>
</dbReference>
<keyword evidence="10" id="KW-1133">Transmembrane helix</keyword>
<feature type="domain" description="Phospholipid/glycerol acyltransferase" evidence="11">
    <location>
        <begin position="73"/>
        <end position="188"/>
    </location>
</feature>
<dbReference type="InterPro" id="IPR002123">
    <property type="entry name" value="Plipid/glycerol_acylTrfase"/>
</dbReference>
<keyword evidence="13" id="KW-1185">Reference proteome</keyword>
<keyword evidence="10" id="KW-0812">Transmembrane</keyword>
<name>A0AA48HUP8_9ALTE</name>
<protein>
    <recommendedName>
        <fullName evidence="6 9">1-acyl-sn-glycerol-3-phosphate acyltransferase</fullName>
        <ecNumber evidence="5 9">2.3.1.51</ecNumber>
    </recommendedName>
</protein>
<evidence type="ECO:0000256" key="8">
    <source>
        <dbReference type="ARBA" id="ARBA00023315"/>
    </source>
</evidence>
<evidence type="ECO:0000256" key="4">
    <source>
        <dbReference type="ARBA" id="ARBA00008655"/>
    </source>
</evidence>
<keyword evidence="9" id="KW-1208">Phospholipid metabolism</keyword>
<evidence type="ECO:0000256" key="5">
    <source>
        <dbReference type="ARBA" id="ARBA00013211"/>
    </source>
</evidence>
<comment type="domain">
    <text evidence="9">The HXXXXD motif is essential for acyltransferase activity and may constitute the binding site for the phosphate moiety of the glycerol-3-phosphate.</text>
</comment>
<accession>A0AA48HUP8</accession>
<keyword evidence="7 9" id="KW-0808">Transferase</keyword>
<evidence type="ECO:0000256" key="1">
    <source>
        <dbReference type="ARBA" id="ARBA00001141"/>
    </source>
</evidence>
<proteinExistence type="inferred from homology"/>
<reference evidence="12" key="1">
    <citation type="submission" date="2023-01" db="EMBL/GenBank/DDBJ databases">
        <title>Complete genome sequence of Planctobacterium marinum strain Dej080120_11.</title>
        <authorList>
            <person name="Ueki S."/>
            <person name="Maruyama F."/>
        </authorList>
    </citation>
    <scope>NUCLEOTIDE SEQUENCE</scope>
    <source>
        <strain evidence="12">Dej080120_11</strain>
    </source>
</reference>
<comment type="similarity">
    <text evidence="4 9">Belongs to the 1-acyl-sn-glycerol-3-phosphate acyltransferase family.</text>
</comment>
<keyword evidence="8 9" id="KW-0012">Acyltransferase</keyword>
<evidence type="ECO:0000256" key="3">
    <source>
        <dbReference type="ARBA" id="ARBA00005189"/>
    </source>
</evidence>
<dbReference type="Pfam" id="PF01553">
    <property type="entry name" value="Acyltransferase"/>
    <property type="match status" value="1"/>
</dbReference>
<dbReference type="KEGG" id="pmaw:MACH26_04510"/>
<dbReference type="PANTHER" id="PTHR10434:SF11">
    <property type="entry name" value="1-ACYL-SN-GLYCEROL-3-PHOSPHATE ACYLTRANSFERASE"/>
    <property type="match status" value="1"/>
</dbReference>
<keyword evidence="9" id="KW-0444">Lipid biosynthesis</keyword>
<dbReference type="InterPro" id="IPR004552">
    <property type="entry name" value="AGP_acyltrans"/>
</dbReference>
<dbReference type="AlphaFoldDB" id="A0AA48HUP8"/>
<keyword evidence="9" id="KW-0443">Lipid metabolism</keyword>
<dbReference type="SMART" id="SM00563">
    <property type="entry name" value="PlsC"/>
    <property type="match status" value="1"/>
</dbReference>
<feature type="transmembrane region" description="Helical" evidence="10">
    <location>
        <begin position="12"/>
        <end position="34"/>
    </location>
</feature>
<comment type="pathway">
    <text evidence="3">Lipid metabolism.</text>
</comment>
<evidence type="ECO:0000256" key="10">
    <source>
        <dbReference type="SAM" id="Phobius"/>
    </source>
</evidence>
<dbReference type="SUPFAM" id="SSF69593">
    <property type="entry name" value="Glycerol-3-phosphate (1)-acyltransferase"/>
    <property type="match status" value="1"/>
</dbReference>